<evidence type="ECO:0000256" key="1">
    <source>
        <dbReference type="ARBA" id="ARBA00004123"/>
    </source>
</evidence>
<feature type="domain" description="C2H2-type" evidence="24">
    <location>
        <begin position="626"/>
        <end position="653"/>
    </location>
</feature>
<feature type="domain" description="C2H2-type" evidence="24">
    <location>
        <begin position="878"/>
        <end position="902"/>
    </location>
</feature>
<keyword evidence="15" id="KW-0804">Transcription</keyword>
<comment type="subcellular location">
    <subcellularLocation>
        <location evidence="1">Nucleus</location>
    </subcellularLocation>
</comment>
<dbReference type="GO" id="GO:0004731">
    <property type="term" value="F:purine-nucleoside phosphorylase activity"/>
    <property type="evidence" value="ECO:0007669"/>
    <property type="project" value="UniProtKB-EC"/>
</dbReference>
<feature type="domain" description="C2H2-type" evidence="24">
    <location>
        <begin position="822"/>
        <end position="849"/>
    </location>
</feature>
<evidence type="ECO:0000256" key="19">
    <source>
        <dbReference type="ARBA" id="ARBA00023950"/>
    </source>
</evidence>
<dbReference type="InterPro" id="IPR056436">
    <property type="entry name" value="Znf-C2H2_ZIC1-5/GLI1-3-like"/>
</dbReference>
<dbReference type="FunFam" id="3.30.160.60:FF:001480">
    <property type="entry name" value="Si:cabz01071911.3"/>
    <property type="match status" value="1"/>
</dbReference>
<keyword evidence="14" id="KW-0238">DNA-binding</keyword>
<evidence type="ECO:0000256" key="10">
    <source>
        <dbReference type="ARBA" id="ARBA00022737"/>
    </source>
</evidence>
<comment type="catalytic activity">
    <reaction evidence="17">
        <text>inosine + phosphate = alpha-D-ribose 1-phosphate + hypoxanthine</text>
        <dbReference type="Rhea" id="RHEA:27646"/>
        <dbReference type="ChEBI" id="CHEBI:17368"/>
        <dbReference type="ChEBI" id="CHEBI:17596"/>
        <dbReference type="ChEBI" id="CHEBI:43474"/>
        <dbReference type="ChEBI" id="CHEBI:57720"/>
        <dbReference type="EC" id="2.4.2.1"/>
    </reaction>
</comment>
<dbReference type="STRING" id="52904.ENSSMAP00000015622"/>
<feature type="domain" description="C2H2-type" evidence="24">
    <location>
        <begin position="598"/>
        <end position="625"/>
    </location>
</feature>
<evidence type="ECO:0000256" key="7">
    <source>
        <dbReference type="ARBA" id="ARBA00022679"/>
    </source>
</evidence>
<evidence type="ECO:0000256" key="12">
    <source>
        <dbReference type="ARBA" id="ARBA00022833"/>
    </source>
</evidence>
<evidence type="ECO:0000256" key="9">
    <source>
        <dbReference type="ARBA" id="ARBA00022726"/>
    </source>
</evidence>
<dbReference type="PANTHER" id="PTHR24388:SF53">
    <property type="entry name" value="CHORION TRANSCRIPTION FACTOR CF2-RELATED"/>
    <property type="match status" value="1"/>
</dbReference>
<dbReference type="NCBIfam" id="TIGR01697">
    <property type="entry name" value="PNPH-PUNA-XAPA"/>
    <property type="match status" value="1"/>
</dbReference>
<dbReference type="GO" id="GO:0008270">
    <property type="term" value="F:zinc ion binding"/>
    <property type="evidence" value="ECO:0007669"/>
    <property type="project" value="UniProtKB-KW"/>
</dbReference>
<evidence type="ECO:0000256" key="17">
    <source>
        <dbReference type="ARBA" id="ARBA00023918"/>
    </source>
</evidence>
<dbReference type="FunFam" id="3.30.160.60:FF:001158">
    <property type="entry name" value="zinc finger protein 22"/>
    <property type="match status" value="3"/>
</dbReference>
<comment type="catalytic activity">
    <reaction evidence="20">
        <text>guanosine + phosphate = alpha-D-ribose 1-phosphate + guanine</text>
        <dbReference type="Rhea" id="RHEA:13233"/>
        <dbReference type="ChEBI" id="CHEBI:16235"/>
        <dbReference type="ChEBI" id="CHEBI:16750"/>
        <dbReference type="ChEBI" id="CHEBI:43474"/>
        <dbReference type="ChEBI" id="CHEBI:57720"/>
        <dbReference type="EC" id="2.4.2.1"/>
    </reaction>
</comment>
<evidence type="ECO:0000256" key="5">
    <source>
        <dbReference type="ARBA" id="ARBA00011886"/>
    </source>
</evidence>
<reference evidence="25 26" key="1">
    <citation type="submission" date="2017-12" db="EMBL/GenBank/DDBJ databases">
        <title>Integrating genomic resources of turbot (Scophthalmus maximus) in depth evaluation of genetic and physical mapping variation across individuals.</title>
        <authorList>
            <person name="Martinez P."/>
        </authorList>
    </citation>
    <scope>NUCLEOTIDE SEQUENCE [LARGE SCALE GENOMIC DNA]</scope>
</reference>
<feature type="region of interest" description="Disordered" evidence="23">
    <location>
        <begin position="170"/>
        <end position="192"/>
    </location>
</feature>
<evidence type="ECO:0000256" key="20">
    <source>
        <dbReference type="ARBA" id="ARBA00023970"/>
    </source>
</evidence>
<keyword evidence="7" id="KW-0808">Transferase</keyword>
<dbReference type="PANTHER" id="PTHR24388">
    <property type="entry name" value="ZINC FINGER PROTEIN"/>
    <property type="match status" value="1"/>
</dbReference>
<accession>A0A2U9BI66</accession>
<dbReference type="GO" id="GO:0005634">
    <property type="term" value="C:nucleus"/>
    <property type="evidence" value="ECO:0007669"/>
    <property type="project" value="UniProtKB-SubCell"/>
</dbReference>
<dbReference type="InterPro" id="IPR018099">
    <property type="entry name" value="Purine_phosphorylase-2_CS"/>
</dbReference>
<keyword evidence="12" id="KW-0862">Zinc</keyword>
<feature type="domain" description="C2H2-type" evidence="24">
    <location>
        <begin position="570"/>
        <end position="597"/>
    </location>
</feature>
<evidence type="ECO:0000313" key="25">
    <source>
        <dbReference type="EMBL" id="AWP03667.1"/>
    </source>
</evidence>
<dbReference type="NCBIfam" id="NF006054">
    <property type="entry name" value="PRK08202.1"/>
    <property type="match status" value="1"/>
</dbReference>
<dbReference type="EC" id="2.4.2.1" evidence="5"/>
<keyword evidence="8" id="KW-0479">Metal-binding</keyword>
<dbReference type="PROSITE" id="PS01240">
    <property type="entry name" value="PNP_MTAP_2"/>
    <property type="match status" value="1"/>
</dbReference>
<evidence type="ECO:0000256" key="16">
    <source>
        <dbReference type="ARBA" id="ARBA00023242"/>
    </source>
</evidence>
<keyword evidence="13" id="KW-0805">Transcription regulation</keyword>
<comment type="catalytic activity">
    <reaction evidence="19">
        <text>2'-deoxyinosine + phosphate = 2-deoxy-alpha-D-ribose 1-phosphate + hypoxanthine</text>
        <dbReference type="Rhea" id="RHEA:27750"/>
        <dbReference type="ChEBI" id="CHEBI:17368"/>
        <dbReference type="ChEBI" id="CHEBI:28997"/>
        <dbReference type="ChEBI" id="CHEBI:43474"/>
        <dbReference type="ChEBI" id="CHEBI:57259"/>
        <dbReference type="EC" id="2.4.2.1"/>
    </reaction>
</comment>
<evidence type="ECO:0000256" key="3">
    <source>
        <dbReference type="ARBA" id="ARBA00006751"/>
    </source>
</evidence>
<dbReference type="GO" id="GO:0000981">
    <property type="term" value="F:DNA-binding transcription factor activity, RNA polymerase II-specific"/>
    <property type="evidence" value="ECO:0007669"/>
    <property type="project" value="TreeGrafter"/>
</dbReference>
<feature type="compositionally biased region" description="Basic and acidic residues" evidence="23">
    <location>
        <begin position="512"/>
        <end position="536"/>
    </location>
</feature>
<dbReference type="Gene3D" id="3.30.160.60">
    <property type="entry name" value="Classic Zinc Finger"/>
    <property type="match status" value="12"/>
</dbReference>
<dbReference type="FunFam" id="3.30.160.60:FF:001010">
    <property type="entry name" value="zinc finger protein 64 isoform X3"/>
    <property type="match status" value="2"/>
</dbReference>
<dbReference type="FunFam" id="3.30.160.60:FF:000912">
    <property type="entry name" value="Zinc finger protein 660"/>
    <property type="match status" value="1"/>
</dbReference>
<dbReference type="InterPro" id="IPR000845">
    <property type="entry name" value="Nucleoside_phosphorylase_d"/>
</dbReference>
<keyword evidence="6" id="KW-0328">Glycosyltransferase</keyword>
<dbReference type="SUPFAM" id="SSF57667">
    <property type="entry name" value="beta-beta-alpha zinc fingers"/>
    <property type="match status" value="6"/>
</dbReference>
<evidence type="ECO:0000256" key="15">
    <source>
        <dbReference type="ARBA" id="ARBA00023163"/>
    </source>
</evidence>
<sequence>MKRPDTCENTNQRLRNTRVTRTLAALCCFHSRYEERTQTRNNCSDISDILTCAHEKRPVHKFSSFSTFHPVLRSVDEFQLGVSKGEENHLQVKEPHELDLKKKRTVCVQSSSKPVLEEARERIRGVAGTTYAPHPPALRPIREPCSAAEHRGKRKRGAWLRVSEEWGKWSKRKPSRNTQYSDTVTSPRNNLPPPSVSRLIINMSEFVSSNGYEECRATADWLLSSTKVRPTVGIVCGSGLGGLADMLKDPQVFKYSDIPNFPRSTVHGHAGQLVFGMLKGKPCVCMQGRFHLYEGYPVQKITLPMRVFKLIGVETMILTNAAGGLNKDFKVGDVMIIKDHINLPGIAGVNPLVGPNDDRFGLRFPCMSDAYDRKLGQLAHDVAAELGFKFVKEGVYCAVSGPSFETIAECRMLRTLGADAVELPQQHVCQEEEVLSEQQLCDQERNSSLDQEEPEPPQMKEEQEEPVSSQTGEQLVLKQEAETFMLTPTHEESEHSEPEPNSDQQLISHYSHEAESQDQRGSKHVEPGSTRNEETKRKKRRHNNTSHSDNVDNSPTTKSHCNTRTDKKPYTCKDCGRAFRFRSTLKVHMRAHTGEKPYSCETCGKGFSVKSAVIVHVRTHTGEKPYSCETCGKCFKQSGELRVHMRMHKGEKPYSCETCGKCVSTGSNLNLHMRVHTGEKPYSCQTCGKGFSAKSDMLIHVRTHTGEKPYSCETCGKCFNRREKLNVHMRVHTGEKPYSCETCGKCFSQRSNLKSHMRVHTGAKPYPCETCGKGFSTKSEMLVHVRTHTGEKPYSCETCGKCFSTKSDMLVHVRTHTGEKPYSCETCGKCFNRREKLNVHMRVHTGEKPYFCETCGKCFSQRSNLKSHMRVHTGAKPYSCETCGKCYRTRSTLKSHMIIHTD</sequence>
<comment type="catalytic activity">
    <reaction evidence="18">
        <text>2'-deoxyguanosine + phosphate = 2-deoxy-alpha-D-ribose 1-phosphate + guanine</text>
        <dbReference type="Rhea" id="RHEA:27738"/>
        <dbReference type="ChEBI" id="CHEBI:16235"/>
        <dbReference type="ChEBI" id="CHEBI:17172"/>
        <dbReference type="ChEBI" id="CHEBI:43474"/>
        <dbReference type="ChEBI" id="CHEBI:57259"/>
        <dbReference type="EC" id="2.4.2.1"/>
    </reaction>
</comment>
<dbReference type="InterPro" id="IPR013087">
    <property type="entry name" value="Znf_C2H2_type"/>
</dbReference>
<name>A0A2U9BI66_SCOMX</name>
<feature type="domain" description="C2H2-type" evidence="24">
    <location>
        <begin position="710"/>
        <end position="737"/>
    </location>
</feature>
<dbReference type="Pfam" id="PF00096">
    <property type="entry name" value="zf-C2H2"/>
    <property type="match status" value="11"/>
</dbReference>
<evidence type="ECO:0000256" key="2">
    <source>
        <dbReference type="ARBA" id="ARBA00005058"/>
    </source>
</evidence>
<dbReference type="PROSITE" id="PS50157">
    <property type="entry name" value="ZINC_FINGER_C2H2_2"/>
    <property type="match status" value="12"/>
</dbReference>
<feature type="region of interest" description="Disordered" evidence="23">
    <location>
        <begin position="512"/>
        <end position="563"/>
    </location>
</feature>
<organism evidence="25 26">
    <name type="scientific">Scophthalmus maximus</name>
    <name type="common">Turbot</name>
    <name type="synonym">Psetta maxima</name>
    <dbReference type="NCBI Taxonomy" id="52904"/>
    <lineage>
        <taxon>Eukaryota</taxon>
        <taxon>Metazoa</taxon>
        <taxon>Chordata</taxon>
        <taxon>Craniata</taxon>
        <taxon>Vertebrata</taxon>
        <taxon>Euteleostomi</taxon>
        <taxon>Actinopterygii</taxon>
        <taxon>Neopterygii</taxon>
        <taxon>Teleostei</taxon>
        <taxon>Neoteleostei</taxon>
        <taxon>Acanthomorphata</taxon>
        <taxon>Carangaria</taxon>
        <taxon>Pleuronectiformes</taxon>
        <taxon>Pleuronectoidei</taxon>
        <taxon>Scophthalmidae</taxon>
        <taxon>Scophthalmus</taxon>
    </lineage>
</organism>
<dbReference type="AlphaFoldDB" id="A0A2U9BI66"/>
<proteinExistence type="inferred from homology"/>
<evidence type="ECO:0000256" key="6">
    <source>
        <dbReference type="ARBA" id="ARBA00022676"/>
    </source>
</evidence>
<protein>
    <recommendedName>
        <fullName evidence="5">purine-nucleoside phosphorylase</fullName>
        <ecNumber evidence="5">2.4.2.1</ecNumber>
    </recommendedName>
    <alternativeName>
        <fullName evidence="21">Inosine-guanosine phosphorylase</fullName>
    </alternativeName>
</protein>
<feature type="domain" description="C2H2-type" evidence="24">
    <location>
        <begin position="738"/>
        <end position="765"/>
    </location>
</feature>
<keyword evidence="10" id="KW-0677">Repeat</keyword>
<feature type="domain" description="C2H2-type" evidence="24">
    <location>
        <begin position="682"/>
        <end position="709"/>
    </location>
</feature>
<feature type="domain" description="C2H2-type" evidence="24">
    <location>
        <begin position="794"/>
        <end position="821"/>
    </location>
</feature>
<gene>
    <name evidence="25" type="ORF">SMAX5B_006013</name>
</gene>
<feature type="region of interest" description="Disordered" evidence="23">
    <location>
        <begin position="436"/>
        <end position="473"/>
    </location>
</feature>
<evidence type="ECO:0000256" key="21">
    <source>
        <dbReference type="ARBA" id="ARBA00031036"/>
    </source>
</evidence>
<dbReference type="Pfam" id="PF01048">
    <property type="entry name" value="PNP_UDP_1"/>
    <property type="match status" value="1"/>
</dbReference>
<dbReference type="Pfam" id="PF23561">
    <property type="entry name" value="zf-C2H2_15"/>
    <property type="match status" value="1"/>
</dbReference>
<keyword evidence="9" id="KW-0660">Purine salvage</keyword>
<dbReference type="FunFam" id="3.30.160.60:FF:000663">
    <property type="entry name" value="Zinc finger protein 45"/>
    <property type="match status" value="2"/>
</dbReference>
<evidence type="ECO:0000256" key="4">
    <source>
        <dbReference type="ARBA" id="ARBA00006991"/>
    </source>
</evidence>
<evidence type="ECO:0000256" key="18">
    <source>
        <dbReference type="ARBA" id="ARBA00023929"/>
    </source>
</evidence>
<keyword evidence="16" id="KW-0539">Nucleus</keyword>
<evidence type="ECO:0000313" key="26">
    <source>
        <dbReference type="Proteomes" id="UP000246464"/>
    </source>
</evidence>
<dbReference type="UniPathway" id="UPA00606"/>
<keyword evidence="11 22" id="KW-0863">Zinc-finger</keyword>
<evidence type="ECO:0000256" key="22">
    <source>
        <dbReference type="PROSITE-ProRule" id="PRU00042"/>
    </source>
</evidence>
<dbReference type="FunFam" id="3.30.160.60:FF:000478">
    <property type="entry name" value="Zinc finger protein 133"/>
    <property type="match status" value="3"/>
</dbReference>
<dbReference type="InterPro" id="IPR036236">
    <property type="entry name" value="Znf_C2H2_sf"/>
</dbReference>
<dbReference type="CDD" id="cd09009">
    <property type="entry name" value="PNP-EcPNPII_like"/>
    <property type="match status" value="1"/>
</dbReference>
<dbReference type="InterPro" id="IPR035994">
    <property type="entry name" value="Nucleoside_phosphorylase_sf"/>
</dbReference>
<evidence type="ECO:0000256" key="14">
    <source>
        <dbReference type="ARBA" id="ARBA00023125"/>
    </source>
</evidence>
<dbReference type="GO" id="GO:0000978">
    <property type="term" value="F:RNA polymerase II cis-regulatory region sequence-specific DNA binding"/>
    <property type="evidence" value="ECO:0007669"/>
    <property type="project" value="TreeGrafter"/>
</dbReference>
<dbReference type="SUPFAM" id="SSF53167">
    <property type="entry name" value="Purine and uridine phosphorylases"/>
    <property type="match status" value="1"/>
</dbReference>
<dbReference type="Proteomes" id="UP000246464">
    <property type="component" value="Chromosome 7"/>
</dbReference>
<dbReference type="PROSITE" id="PS00028">
    <property type="entry name" value="ZINC_FINGER_C2H2_1"/>
    <property type="match status" value="12"/>
</dbReference>
<evidence type="ECO:0000256" key="11">
    <source>
        <dbReference type="ARBA" id="ARBA00022771"/>
    </source>
</evidence>
<evidence type="ECO:0000256" key="23">
    <source>
        <dbReference type="SAM" id="MobiDB-lite"/>
    </source>
</evidence>
<evidence type="ECO:0000259" key="24">
    <source>
        <dbReference type="PROSITE" id="PS50157"/>
    </source>
</evidence>
<dbReference type="InterPro" id="IPR050527">
    <property type="entry name" value="Snail/Krueppel_Znf"/>
</dbReference>
<comment type="similarity">
    <text evidence="3">Belongs to the PNP/MTAP phosphorylase family.</text>
</comment>
<comment type="similarity">
    <text evidence="4">Belongs to the krueppel C2H2-type zinc-finger protein family.</text>
</comment>
<feature type="compositionally biased region" description="Polar residues" evidence="23">
    <location>
        <begin position="176"/>
        <end position="189"/>
    </location>
</feature>
<feature type="domain" description="C2H2-type" evidence="24">
    <location>
        <begin position="766"/>
        <end position="793"/>
    </location>
</feature>
<feature type="domain" description="C2H2-type" evidence="24">
    <location>
        <begin position="850"/>
        <end position="877"/>
    </location>
</feature>
<dbReference type="EMBL" id="CP026249">
    <property type="protein sequence ID" value="AWP03667.1"/>
    <property type="molecule type" value="Genomic_DNA"/>
</dbReference>
<feature type="domain" description="C2H2-type" evidence="24">
    <location>
        <begin position="654"/>
        <end position="681"/>
    </location>
</feature>
<feature type="compositionally biased region" description="Polar residues" evidence="23">
    <location>
        <begin position="551"/>
        <end position="562"/>
    </location>
</feature>
<evidence type="ECO:0000256" key="8">
    <source>
        <dbReference type="ARBA" id="ARBA00022723"/>
    </source>
</evidence>
<dbReference type="Gene3D" id="3.40.50.1580">
    <property type="entry name" value="Nucleoside phosphorylase domain"/>
    <property type="match status" value="1"/>
</dbReference>
<comment type="pathway">
    <text evidence="2">Purine metabolism; purine nucleoside salvage.</text>
</comment>
<dbReference type="SMART" id="SM00355">
    <property type="entry name" value="ZnF_C2H2"/>
    <property type="match status" value="12"/>
</dbReference>
<dbReference type="InterPro" id="IPR011268">
    <property type="entry name" value="Purine_phosphorylase"/>
</dbReference>
<evidence type="ECO:0000256" key="13">
    <source>
        <dbReference type="ARBA" id="ARBA00023015"/>
    </source>
</evidence>
<keyword evidence="26" id="KW-1185">Reference proteome</keyword>
<dbReference type="GO" id="GO:0006166">
    <property type="term" value="P:purine ribonucleoside salvage"/>
    <property type="evidence" value="ECO:0007669"/>
    <property type="project" value="UniProtKB-KW"/>
</dbReference>